<proteinExistence type="predicted"/>
<organism evidence="1 2">
    <name type="scientific">Hymenobacter ginsengisoli</name>
    <dbReference type="NCBI Taxonomy" id="1051626"/>
    <lineage>
        <taxon>Bacteria</taxon>
        <taxon>Pseudomonadati</taxon>
        <taxon>Bacteroidota</taxon>
        <taxon>Cytophagia</taxon>
        <taxon>Cytophagales</taxon>
        <taxon>Hymenobacteraceae</taxon>
        <taxon>Hymenobacter</taxon>
    </lineage>
</organism>
<accession>A0ABP8QHZ7</accession>
<protein>
    <submittedName>
        <fullName evidence="1">Uncharacterized protein</fullName>
    </submittedName>
</protein>
<dbReference type="EMBL" id="BAABGQ010000006">
    <property type="protein sequence ID" value="GAA4501371.1"/>
    <property type="molecule type" value="Genomic_DNA"/>
</dbReference>
<comment type="caution">
    <text evidence="1">The sequence shown here is derived from an EMBL/GenBank/DDBJ whole genome shotgun (WGS) entry which is preliminary data.</text>
</comment>
<dbReference type="Pfam" id="PF03592">
    <property type="entry name" value="Terminase_2"/>
    <property type="match status" value="1"/>
</dbReference>
<keyword evidence="2" id="KW-1185">Reference proteome</keyword>
<evidence type="ECO:0000313" key="1">
    <source>
        <dbReference type="EMBL" id="GAA4501371.1"/>
    </source>
</evidence>
<dbReference type="RefSeq" id="WP_208131774.1">
    <property type="nucleotide sequence ID" value="NZ_BAABGQ010000006.1"/>
</dbReference>
<name>A0ABP8QHZ7_9BACT</name>
<evidence type="ECO:0000313" key="2">
    <source>
        <dbReference type="Proteomes" id="UP001501243"/>
    </source>
</evidence>
<gene>
    <name evidence="1" type="ORF">GCM10023172_23110</name>
</gene>
<sequence length="179" mass="19124">MITSSSLTARERVFTEQFAAHGNAVAAAQAAGWPAAQAELVAQTMLDQPHIKQQLHVLALLNGMSGPEATLRLTQLGRASVAPFLRVGADGQAHLDLSTDQARANYHVLRRVVQRRTITQTPAGPQEVVETEIELHDAIGAVDKLLQLYGAYPTFLGEVCSSGGPGTNIYLPDNGRGDM</sequence>
<reference evidence="2" key="1">
    <citation type="journal article" date="2019" name="Int. J. Syst. Evol. Microbiol.">
        <title>The Global Catalogue of Microorganisms (GCM) 10K type strain sequencing project: providing services to taxonomists for standard genome sequencing and annotation.</title>
        <authorList>
            <consortium name="The Broad Institute Genomics Platform"/>
            <consortium name="The Broad Institute Genome Sequencing Center for Infectious Disease"/>
            <person name="Wu L."/>
            <person name="Ma J."/>
        </authorList>
    </citation>
    <scope>NUCLEOTIDE SEQUENCE [LARGE SCALE GENOMIC DNA]</scope>
    <source>
        <strain evidence="2">JCM 17841</strain>
    </source>
</reference>
<dbReference type="InterPro" id="IPR038713">
    <property type="entry name" value="Terminase_Gp1_N_sf"/>
</dbReference>
<dbReference type="Proteomes" id="UP001501243">
    <property type="component" value="Unassembled WGS sequence"/>
</dbReference>
<dbReference type="Gene3D" id="1.10.10.1400">
    <property type="entry name" value="Terminase, small subunit, N-terminal DNA-binding domain, HTH motif"/>
    <property type="match status" value="1"/>
</dbReference>
<dbReference type="InterPro" id="IPR005335">
    <property type="entry name" value="Terminase_ssu"/>
</dbReference>